<organism evidence="2 3">
    <name type="scientific">Phyllostomus discolor</name>
    <name type="common">pale spear-nosed bat</name>
    <dbReference type="NCBI Taxonomy" id="89673"/>
    <lineage>
        <taxon>Eukaryota</taxon>
        <taxon>Metazoa</taxon>
        <taxon>Chordata</taxon>
        <taxon>Craniata</taxon>
        <taxon>Vertebrata</taxon>
        <taxon>Euteleostomi</taxon>
        <taxon>Mammalia</taxon>
        <taxon>Eutheria</taxon>
        <taxon>Laurasiatheria</taxon>
        <taxon>Chiroptera</taxon>
        <taxon>Yangochiroptera</taxon>
        <taxon>Phyllostomidae</taxon>
        <taxon>Phyllostominae</taxon>
        <taxon>Phyllostomus</taxon>
    </lineage>
</organism>
<dbReference type="KEGG" id="pdic:118502270"/>
<sequence>MASMQAMLKTIPGGAGDGRGPRKDHLRGGARPGPRLPRSEPCLPPPRPGPETRPPLPPSGRCSGPWSRGISRPSNPRGNTARPGSRPRNSGRGGVGRGGRGRGQAGEAGRARGAEGRGWRDLWIAGVSARTGPGASACAHAPCAGSRSERRSPAARAPVPRALRGGVGGVGGGRRASPVSAGGSSAGPAGGSPAGQAGPSAEVPLGHTDTERGVAPDSVTGEGPPFLGRDRQEDSGRRTSYTPGTRLMAGA</sequence>
<feature type="compositionally biased region" description="Gly residues" evidence="1">
    <location>
        <begin position="184"/>
        <end position="193"/>
    </location>
</feature>
<feature type="compositionally biased region" description="Basic and acidic residues" evidence="1">
    <location>
        <begin position="109"/>
        <end position="120"/>
    </location>
</feature>
<dbReference type="Proteomes" id="UP000504628">
    <property type="component" value="Chromosome 8"/>
</dbReference>
<feature type="compositionally biased region" description="Low complexity" evidence="1">
    <location>
        <begin position="154"/>
        <end position="164"/>
    </location>
</feature>
<dbReference type="AlphaFoldDB" id="A0A7E6EGU7"/>
<reference evidence="3" key="1">
    <citation type="submission" date="2025-08" db="UniProtKB">
        <authorList>
            <consortium name="RefSeq"/>
        </authorList>
    </citation>
    <scope>IDENTIFICATION</scope>
    <source>
        <tissue evidence="3">Muscle</tissue>
    </source>
</reference>
<dbReference type="RefSeq" id="XP_035890192.1">
    <property type="nucleotide sequence ID" value="XM_036034299.1"/>
</dbReference>
<dbReference type="InParanoid" id="A0A7E6EGU7"/>
<feature type="region of interest" description="Disordered" evidence="1">
    <location>
        <begin position="1"/>
        <end position="251"/>
    </location>
</feature>
<feature type="compositionally biased region" description="Pro residues" evidence="1">
    <location>
        <begin position="42"/>
        <end position="58"/>
    </location>
</feature>
<accession>A0A7E6EGU7</accession>
<evidence type="ECO:0000313" key="2">
    <source>
        <dbReference type="Proteomes" id="UP000504628"/>
    </source>
</evidence>
<feature type="compositionally biased region" description="Basic and acidic residues" evidence="1">
    <location>
        <begin position="228"/>
        <end position="237"/>
    </location>
</feature>
<gene>
    <name evidence="3" type="primary">LOC118502270</name>
</gene>
<name>A0A7E6EGU7_9CHIR</name>
<evidence type="ECO:0000256" key="1">
    <source>
        <dbReference type="SAM" id="MobiDB-lite"/>
    </source>
</evidence>
<feature type="compositionally biased region" description="Low complexity" evidence="1">
    <location>
        <begin position="81"/>
        <end position="90"/>
    </location>
</feature>
<dbReference type="GeneID" id="118502270"/>
<evidence type="ECO:0000313" key="3">
    <source>
        <dbReference type="RefSeq" id="XP_035890192.1"/>
    </source>
</evidence>
<proteinExistence type="predicted"/>
<feature type="compositionally biased region" description="Gly residues" evidence="1">
    <location>
        <begin position="91"/>
        <end position="106"/>
    </location>
</feature>
<keyword evidence="2" id="KW-1185">Reference proteome</keyword>
<feature type="compositionally biased region" description="Gly residues" evidence="1">
    <location>
        <begin position="165"/>
        <end position="174"/>
    </location>
</feature>
<protein>
    <submittedName>
        <fullName evidence="3">Collagen alpha-1(I) chain-like</fullName>
    </submittedName>
</protein>